<accession>A0ACD5Z7G3</accession>
<name>A0ACD5Z7G3_AVESA</name>
<reference evidence="1" key="2">
    <citation type="submission" date="2025-09" db="UniProtKB">
        <authorList>
            <consortium name="EnsemblPlants"/>
        </authorList>
    </citation>
    <scope>IDENTIFICATION</scope>
</reference>
<organism evidence="1 2">
    <name type="scientific">Avena sativa</name>
    <name type="common">Oat</name>
    <dbReference type="NCBI Taxonomy" id="4498"/>
    <lineage>
        <taxon>Eukaryota</taxon>
        <taxon>Viridiplantae</taxon>
        <taxon>Streptophyta</taxon>
        <taxon>Embryophyta</taxon>
        <taxon>Tracheophyta</taxon>
        <taxon>Spermatophyta</taxon>
        <taxon>Magnoliopsida</taxon>
        <taxon>Liliopsida</taxon>
        <taxon>Poales</taxon>
        <taxon>Poaceae</taxon>
        <taxon>BOP clade</taxon>
        <taxon>Pooideae</taxon>
        <taxon>Poodae</taxon>
        <taxon>Poeae</taxon>
        <taxon>Poeae Chloroplast Group 1 (Aveneae type)</taxon>
        <taxon>Aveninae</taxon>
        <taxon>Avena</taxon>
    </lineage>
</organism>
<sequence length="1265" mass="141175">MPSMMFTEGLDRDALKWVREGHGAGALHSHDRMDALRAVRGAGAGAGGLGMPPPEKFRSGHLPRASVPASVLRTSASSASDMDESSDVEEELEVCSGRYSVDSSPRLRDEHPRRTAVPLYRYANVPAQQSYYSSDGYSDLSSSRDTALPRAKPRPQQARAAAYVEEEEYSDSAGSSEFSSQPVGRTNGVASNFKGGGYASEYSHTGPARREVSNAVPKARMAANNKPSNSRNYQQEHYSAHVPARDNVKSSPKTNRMGHVQDGLSDVPSAPPIHDCSQEASPAPHSHTRTCANASASDGSNVKKEEHSDGILGANLPEKTTRSTLNGRHSSRPSSSIPLRVPTFHASLQGPWYSVLAYDACVRLCLHAWARGCMEAPVFLENECTMLRDTFSLQDVLLRSEEELMTKRASELVTEGAASNPKKTIGKMKVQVRKVRMSVDMPSGCSFSSLPVVKFDSVRHRLSNVQSSITSGWESVRRVQVSPHLPPNSSFSKHSLAYMQASAQYIKQVSGLLKVGVTTLRSSSADEIQQETYSCKLRLKSSPEDDMVPMQPGSGETHVFFPDSLGDDLIIDVSDSKGKPCGRVVAQVATMAEESADKLRWWSIYREPEHELVGRIHLYVQYTTAADENNTKYGSVAETVAYDIALEVAMKAQHIQQRNLVLQGSWKWLLTEFASYYGVSDAYTKLRYLSYIVDIATPTADWLNLVHELLLPVLMKSHGTAPLSHQENRILGEVEEQIEQTLAMVFENYKCLDESVVSGLVEDFRPPTGLAASALEPAIKLYSLLHDVLSPEAQLRLCGYFQAAARKRSRRHMLETDEFVAGNSEGIKMDLVSFTTAYQKMKSLCHNLRNEIFTDIEIHNHHILPSFVDLPNLTASIYSVELSNRLRSFLVACPPAGPSSPVADLVIATADFQKDLASWNICPIKAGVDAKELFHLYIVLWIEDKRRSLLENCRLDKIKWSGVRTQHMTTPFVDEMYDLLKNTLTEYEVIICRWPDYIFVLENAIADVEKAVIDSLEKQYADILAPLKDCIAPKKFGLKYVQKLTKRNSTCPYILPEDLGILLNTMKRLLDVLRPQIESHLRSWSSCIPHGGNTAAIGERLSEVTVTLRAKFRNYMQAVVEKLSENTRMQNTTKLKKIIQDSKELVMESDIRSRMQDLKDQLIEAINHAHKVSEVHVFVAICRGLWDRMGKDVLSFLENRKENKAWYKGARVAVSVLDDTFASQMQQLLGNTLQQKDLEPPRSIMEVRSILCKDAPRQKNSSFYY</sequence>
<dbReference type="Proteomes" id="UP001732700">
    <property type="component" value="Chromosome 6C"/>
</dbReference>
<dbReference type="EnsemblPlants" id="AVESA.00010b.r2.6CG1094230.1">
    <property type="protein sequence ID" value="AVESA.00010b.r2.6CG1094230.1.CDS"/>
    <property type="gene ID" value="AVESA.00010b.r2.6CG1094230"/>
</dbReference>
<evidence type="ECO:0000313" key="2">
    <source>
        <dbReference type="Proteomes" id="UP001732700"/>
    </source>
</evidence>
<proteinExistence type="predicted"/>
<evidence type="ECO:0000313" key="1">
    <source>
        <dbReference type="EnsemblPlants" id="AVESA.00010b.r2.6CG1094230.1.CDS"/>
    </source>
</evidence>
<reference evidence="1" key="1">
    <citation type="submission" date="2021-05" db="EMBL/GenBank/DDBJ databases">
        <authorList>
            <person name="Scholz U."/>
            <person name="Mascher M."/>
            <person name="Fiebig A."/>
        </authorList>
    </citation>
    <scope>NUCLEOTIDE SEQUENCE [LARGE SCALE GENOMIC DNA]</scope>
</reference>
<protein>
    <submittedName>
        <fullName evidence="1">Uncharacterized protein</fullName>
    </submittedName>
</protein>
<keyword evidence="2" id="KW-1185">Reference proteome</keyword>